<dbReference type="SUPFAM" id="SSF51735">
    <property type="entry name" value="NAD(P)-binding Rossmann-fold domains"/>
    <property type="match status" value="1"/>
</dbReference>
<dbReference type="Pfam" id="PF16363">
    <property type="entry name" value="GDP_Man_Dehyd"/>
    <property type="match status" value="1"/>
</dbReference>
<dbReference type="GO" id="GO:0003974">
    <property type="term" value="F:UDP-N-acetylglucosamine 4-epimerase activity"/>
    <property type="evidence" value="ECO:0007669"/>
    <property type="project" value="UniProtKB-EC"/>
</dbReference>
<dbReference type="InterPro" id="IPR005886">
    <property type="entry name" value="UDP_G4E"/>
</dbReference>
<feature type="domain" description="NAD(P)-binding" evidence="10">
    <location>
        <begin position="15"/>
        <end position="345"/>
    </location>
</feature>
<sequence>MNSASNGQGQGHWILVTGGAGYVGSHTILELLNENYNVVVIDNCINAVKDGNVAKPESLKRIEKLTNKSLIFYEADLMNKKMITNIFKMHKIDSVIHFAALKAVGESVTIPLDYYKNNLCGTINLIETMKENDVKKIIFSSSATVYGTPEFLPLDETHPVGRGCSNPYGRSKYFIEEILRDITISDEDWSVLLLRYFNPVGAHCSGLIGEDPLGIPNNLMPYVAQVAVGRRPELQVFGGDYPTTDGTGVRDYIHVVDLAGGHVAGLKKMLNQNFRGCKAYNLGRGDGYSVLDVVNAFCKVSGKEIPYKIVGRRAGDVAVMYCNPSLAEKELEWKAEKTLEEMCKEISSSTIVDSLVY</sequence>
<protein>
    <recommendedName>
        <fullName evidence="9">UDP-glucose 4-epimerase</fullName>
        <ecNumber evidence="9">5.1.3.2</ecNumber>
    </recommendedName>
</protein>
<evidence type="ECO:0000256" key="3">
    <source>
        <dbReference type="ARBA" id="ARBA00001911"/>
    </source>
</evidence>
<evidence type="ECO:0000256" key="6">
    <source>
        <dbReference type="ARBA" id="ARBA00023027"/>
    </source>
</evidence>
<dbReference type="Proteomes" id="UP000014500">
    <property type="component" value="Unassembled WGS sequence"/>
</dbReference>
<comment type="cofactor">
    <cofactor evidence="3 9">
        <name>NAD(+)</name>
        <dbReference type="ChEBI" id="CHEBI:57540"/>
    </cofactor>
</comment>
<name>T1J090_STRMM</name>
<comment type="subunit">
    <text evidence="9">Homodimer.</text>
</comment>
<reference evidence="12" key="1">
    <citation type="submission" date="2011-05" db="EMBL/GenBank/DDBJ databases">
        <authorList>
            <person name="Richards S.R."/>
            <person name="Qu J."/>
            <person name="Jiang H."/>
            <person name="Jhangiani S.N."/>
            <person name="Agravi P."/>
            <person name="Goodspeed R."/>
            <person name="Gross S."/>
            <person name="Mandapat C."/>
            <person name="Jackson L."/>
            <person name="Mathew T."/>
            <person name="Pu L."/>
            <person name="Thornton R."/>
            <person name="Saada N."/>
            <person name="Wilczek-Boney K.B."/>
            <person name="Lee S."/>
            <person name="Kovar C."/>
            <person name="Wu Y."/>
            <person name="Scherer S.E."/>
            <person name="Worley K.C."/>
            <person name="Muzny D.M."/>
            <person name="Gibbs R."/>
        </authorList>
    </citation>
    <scope>NUCLEOTIDE SEQUENCE</scope>
    <source>
        <strain evidence="12">Brora</strain>
    </source>
</reference>
<evidence type="ECO:0000313" key="11">
    <source>
        <dbReference type="EnsemblMetazoa" id="SMAR006932-PA"/>
    </source>
</evidence>
<dbReference type="OMA" id="RDYDTPD"/>
<dbReference type="NCBIfam" id="TIGR01179">
    <property type="entry name" value="galE"/>
    <property type="match status" value="1"/>
</dbReference>
<dbReference type="InterPro" id="IPR016040">
    <property type="entry name" value="NAD(P)-bd_dom"/>
</dbReference>
<dbReference type="AlphaFoldDB" id="T1J090"/>
<dbReference type="NCBIfam" id="NF007956">
    <property type="entry name" value="PRK10675.1"/>
    <property type="match status" value="1"/>
</dbReference>
<keyword evidence="8 9" id="KW-0413">Isomerase</keyword>
<reference evidence="11" key="2">
    <citation type="submission" date="2015-02" db="UniProtKB">
        <authorList>
            <consortium name="EnsemblMetazoa"/>
        </authorList>
    </citation>
    <scope>IDENTIFICATION</scope>
</reference>
<dbReference type="EnsemblMetazoa" id="SMAR006932-RA">
    <property type="protein sequence ID" value="SMAR006932-PA"/>
    <property type="gene ID" value="SMAR006932"/>
</dbReference>
<accession>T1J090</accession>
<dbReference type="Gene3D" id="3.90.25.10">
    <property type="entry name" value="UDP-galactose 4-epimerase, domain 1"/>
    <property type="match status" value="1"/>
</dbReference>
<evidence type="ECO:0000256" key="8">
    <source>
        <dbReference type="ARBA" id="ARBA00023235"/>
    </source>
</evidence>
<dbReference type="GO" id="GO:0003978">
    <property type="term" value="F:UDP-glucose 4-epimerase activity"/>
    <property type="evidence" value="ECO:0007669"/>
    <property type="project" value="UniProtKB-UniRule"/>
</dbReference>
<dbReference type="EMBL" id="JH431734">
    <property type="status" value="NOT_ANNOTATED_CDS"/>
    <property type="molecule type" value="Genomic_DNA"/>
</dbReference>
<comment type="similarity">
    <text evidence="9">Belongs to the NAD(P)-dependent epimerase/dehydratase family.</text>
</comment>
<evidence type="ECO:0000256" key="9">
    <source>
        <dbReference type="RuleBase" id="RU366046"/>
    </source>
</evidence>
<proteinExistence type="inferred from homology"/>
<evidence type="ECO:0000259" key="10">
    <source>
        <dbReference type="Pfam" id="PF16363"/>
    </source>
</evidence>
<organism evidence="11 12">
    <name type="scientific">Strigamia maritima</name>
    <name type="common">European centipede</name>
    <name type="synonym">Geophilus maritimus</name>
    <dbReference type="NCBI Taxonomy" id="126957"/>
    <lineage>
        <taxon>Eukaryota</taxon>
        <taxon>Metazoa</taxon>
        <taxon>Ecdysozoa</taxon>
        <taxon>Arthropoda</taxon>
        <taxon>Myriapoda</taxon>
        <taxon>Chilopoda</taxon>
        <taxon>Pleurostigmophora</taxon>
        <taxon>Geophilomorpha</taxon>
        <taxon>Linotaeniidae</taxon>
        <taxon>Strigamia</taxon>
    </lineage>
</organism>
<dbReference type="PhylomeDB" id="T1J090"/>
<evidence type="ECO:0000256" key="4">
    <source>
        <dbReference type="ARBA" id="ARBA00002760"/>
    </source>
</evidence>
<dbReference type="GO" id="GO:0005829">
    <property type="term" value="C:cytosol"/>
    <property type="evidence" value="ECO:0007669"/>
    <property type="project" value="TreeGrafter"/>
</dbReference>
<comment type="pathway">
    <text evidence="5 9">Carbohydrate metabolism; galactose metabolism.</text>
</comment>
<dbReference type="UniPathway" id="UPA00214"/>
<comment type="function">
    <text evidence="4">Catalyzes two distinct but analogous reactions: the reversible epimerization of UDP-glucose to UDP-galactose and the reversible epimerization of UDP-N-acetylglucosamine to UDP-N-acetylgalactosamine. The reaction with UDP-Gal plays a critical role in the Leloir pathway of galactose catabolism in which galactose is converted to the glycolytic intermediate glucose 6-phosphate. It contributes to the catabolism of dietary galactose and enables the endogenous biosynthesis of both UDP-Gal and UDP-GalNAc when exogenous sources are limited. Both UDP-sugar interconversions are important in the synthesis of glycoproteins and glycolipids.</text>
</comment>
<dbReference type="EC" id="5.1.3.2" evidence="9"/>
<dbReference type="Gene3D" id="3.40.50.720">
    <property type="entry name" value="NAD(P)-binding Rossmann-like Domain"/>
    <property type="match status" value="1"/>
</dbReference>
<dbReference type="GO" id="GO:0033499">
    <property type="term" value="P:galactose catabolic process via UDP-galactose, Leloir pathway"/>
    <property type="evidence" value="ECO:0007669"/>
    <property type="project" value="TreeGrafter"/>
</dbReference>
<keyword evidence="12" id="KW-1185">Reference proteome</keyword>
<dbReference type="PANTHER" id="PTHR43725:SF47">
    <property type="entry name" value="UDP-GLUCOSE 4-EPIMERASE"/>
    <property type="match status" value="1"/>
</dbReference>
<dbReference type="CDD" id="cd05247">
    <property type="entry name" value="UDP_G4E_1_SDR_e"/>
    <property type="match status" value="1"/>
</dbReference>
<evidence type="ECO:0000256" key="1">
    <source>
        <dbReference type="ARBA" id="ARBA00000014"/>
    </source>
</evidence>
<evidence type="ECO:0000256" key="2">
    <source>
        <dbReference type="ARBA" id="ARBA00000083"/>
    </source>
</evidence>
<evidence type="ECO:0000256" key="5">
    <source>
        <dbReference type="ARBA" id="ARBA00004947"/>
    </source>
</evidence>
<keyword evidence="6 9" id="KW-0520">NAD</keyword>
<dbReference type="InterPro" id="IPR036291">
    <property type="entry name" value="NAD(P)-bd_dom_sf"/>
</dbReference>
<dbReference type="eggNOG" id="KOG1371">
    <property type="taxonomic scope" value="Eukaryota"/>
</dbReference>
<comment type="catalytic activity">
    <reaction evidence="2 9">
        <text>UDP-alpha-D-glucose = UDP-alpha-D-galactose</text>
        <dbReference type="Rhea" id="RHEA:22168"/>
        <dbReference type="ChEBI" id="CHEBI:58885"/>
        <dbReference type="ChEBI" id="CHEBI:66914"/>
        <dbReference type="EC" id="5.1.3.2"/>
    </reaction>
</comment>
<dbReference type="PANTHER" id="PTHR43725">
    <property type="entry name" value="UDP-GLUCOSE 4-EPIMERASE"/>
    <property type="match status" value="1"/>
</dbReference>
<evidence type="ECO:0000313" key="12">
    <source>
        <dbReference type="Proteomes" id="UP000014500"/>
    </source>
</evidence>
<keyword evidence="9" id="KW-0119">Carbohydrate metabolism</keyword>
<evidence type="ECO:0000256" key="7">
    <source>
        <dbReference type="ARBA" id="ARBA00023144"/>
    </source>
</evidence>
<dbReference type="STRING" id="126957.T1J090"/>
<comment type="catalytic activity">
    <reaction evidence="1">
        <text>UDP-N-acetyl-alpha-D-glucosamine = UDP-N-acetyl-alpha-D-galactosamine</text>
        <dbReference type="Rhea" id="RHEA:20517"/>
        <dbReference type="ChEBI" id="CHEBI:57705"/>
        <dbReference type="ChEBI" id="CHEBI:67138"/>
        <dbReference type="EC" id="5.1.3.7"/>
    </reaction>
</comment>
<dbReference type="HOGENOM" id="CLU_007383_1_10_1"/>
<keyword evidence="7" id="KW-0299">Galactose metabolism</keyword>